<dbReference type="OMA" id="DGAGCKW"/>
<dbReference type="OrthoDB" id="6041373at2759"/>
<feature type="domain" description="NTR" evidence="13">
    <location>
        <begin position="92"/>
        <end position="214"/>
    </location>
</feature>
<dbReference type="SUPFAM" id="SSF50242">
    <property type="entry name" value="TIMP-like"/>
    <property type="match status" value="1"/>
</dbReference>
<keyword evidence="9" id="KW-0481">Metalloenzyme inhibitor</keyword>
<evidence type="ECO:0000256" key="10">
    <source>
        <dbReference type="PIRSR" id="PIRSR601820-1"/>
    </source>
</evidence>
<evidence type="ECO:0000256" key="1">
    <source>
        <dbReference type="ARBA" id="ARBA00004613"/>
    </source>
</evidence>
<dbReference type="InterPro" id="IPR030490">
    <property type="entry name" value="TIMP_CS"/>
</dbReference>
<dbReference type="GO" id="GO:0046872">
    <property type="term" value="F:metal ion binding"/>
    <property type="evidence" value="ECO:0007669"/>
    <property type="project" value="UniProtKB-KW"/>
</dbReference>
<dbReference type="PANTHER" id="PTHR11844">
    <property type="entry name" value="METALLOPROTEASE INHIBITOR"/>
    <property type="match status" value="1"/>
</dbReference>
<keyword evidence="12" id="KW-1133">Transmembrane helix</keyword>
<evidence type="ECO:0000256" key="2">
    <source>
        <dbReference type="ARBA" id="ARBA00011027"/>
    </source>
</evidence>
<keyword evidence="12" id="KW-0812">Transmembrane</keyword>
<keyword evidence="8 11" id="KW-1015">Disulfide bond</keyword>
<evidence type="ECO:0000256" key="8">
    <source>
        <dbReference type="ARBA" id="ARBA00023157"/>
    </source>
</evidence>
<organism evidence="14 15">
    <name type="scientific">Chiloscyllium punctatum</name>
    <name type="common">Brownbanded bambooshark</name>
    <name type="synonym">Hemiscyllium punctatum</name>
    <dbReference type="NCBI Taxonomy" id="137246"/>
    <lineage>
        <taxon>Eukaryota</taxon>
        <taxon>Metazoa</taxon>
        <taxon>Chordata</taxon>
        <taxon>Craniata</taxon>
        <taxon>Vertebrata</taxon>
        <taxon>Chondrichthyes</taxon>
        <taxon>Elasmobranchii</taxon>
        <taxon>Galeomorphii</taxon>
        <taxon>Galeoidea</taxon>
        <taxon>Orectolobiformes</taxon>
        <taxon>Hemiscylliidae</taxon>
        <taxon>Chiloscyllium</taxon>
    </lineage>
</organism>
<dbReference type="InterPro" id="IPR008993">
    <property type="entry name" value="TIMP-like_OB-fold"/>
</dbReference>
<evidence type="ECO:0000256" key="6">
    <source>
        <dbReference type="ARBA" id="ARBA00022723"/>
    </source>
</evidence>
<dbReference type="Gene3D" id="3.90.370.10">
    <property type="entry name" value="Tissue inhibitor of metalloproteinase-1. Chain B, domain 1"/>
    <property type="match status" value="1"/>
</dbReference>
<reference evidence="14 15" key="1">
    <citation type="journal article" date="2018" name="Nat. Ecol. Evol.">
        <title>Shark genomes provide insights into elasmobranch evolution and the origin of vertebrates.</title>
        <authorList>
            <person name="Hara Y"/>
            <person name="Yamaguchi K"/>
            <person name="Onimaru K"/>
            <person name="Kadota M"/>
            <person name="Koyanagi M"/>
            <person name="Keeley SD"/>
            <person name="Tatsumi K"/>
            <person name="Tanaka K"/>
            <person name="Motone F"/>
            <person name="Kageyama Y"/>
            <person name="Nozu R"/>
            <person name="Adachi N"/>
            <person name="Nishimura O"/>
            <person name="Nakagawa R"/>
            <person name="Tanegashima C"/>
            <person name="Kiyatake I"/>
            <person name="Matsumoto R"/>
            <person name="Murakumo K"/>
            <person name="Nishida K"/>
            <person name="Terakita A"/>
            <person name="Kuratani S"/>
            <person name="Sato K"/>
            <person name="Hyodo S Kuraku.S."/>
        </authorList>
    </citation>
    <scope>NUCLEOTIDE SEQUENCE [LARGE SCALE GENOMIC DNA]</scope>
</reference>
<evidence type="ECO:0000313" key="14">
    <source>
        <dbReference type="EMBL" id="GCC21816.1"/>
    </source>
</evidence>
<keyword evidence="6 10" id="KW-0479">Metal-binding</keyword>
<dbReference type="EMBL" id="BEZZ01000003">
    <property type="protein sequence ID" value="GCC21816.1"/>
    <property type="molecule type" value="Genomic_DNA"/>
</dbReference>
<dbReference type="GO" id="GO:0002020">
    <property type="term" value="F:protease binding"/>
    <property type="evidence" value="ECO:0007669"/>
    <property type="project" value="TreeGrafter"/>
</dbReference>
<dbReference type="STRING" id="137246.A0A401RUM7"/>
<comment type="similarity">
    <text evidence="2">Belongs to the protease inhibitor I35 (TIMP) family.</text>
</comment>
<accession>A0A401RUM7</accession>
<dbReference type="GO" id="GO:0051045">
    <property type="term" value="P:negative regulation of membrane protein ectodomain proteolysis"/>
    <property type="evidence" value="ECO:0007669"/>
    <property type="project" value="TreeGrafter"/>
</dbReference>
<dbReference type="InterPro" id="IPR001820">
    <property type="entry name" value="TIMP"/>
</dbReference>
<keyword evidence="15" id="KW-1185">Reference proteome</keyword>
<feature type="disulfide bond" evidence="11">
    <location>
        <begin position="104"/>
        <end position="214"/>
    </location>
</feature>
<dbReference type="PANTHER" id="PTHR11844:SF25">
    <property type="entry name" value="NTR DOMAIN-CONTAINING PROTEIN"/>
    <property type="match status" value="1"/>
</dbReference>
<dbReference type="InterPro" id="IPR027465">
    <property type="entry name" value="TIMP_C"/>
</dbReference>
<feature type="disulfide bond" evidence="11">
    <location>
        <begin position="234"/>
        <end position="255"/>
    </location>
</feature>
<evidence type="ECO:0000256" key="9">
    <source>
        <dbReference type="ARBA" id="ARBA00023215"/>
    </source>
</evidence>
<protein>
    <recommendedName>
        <fullName evidence="13">NTR domain-containing protein</fullName>
    </recommendedName>
</protein>
<dbReference type="GO" id="GO:0031012">
    <property type="term" value="C:extracellular matrix"/>
    <property type="evidence" value="ECO:0007669"/>
    <property type="project" value="TreeGrafter"/>
</dbReference>
<dbReference type="GO" id="GO:0005615">
    <property type="term" value="C:extracellular space"/>
    <property type="evidence" value="ECO:0007669"/>
    <property type="project" value="TreeGrafter"/>
</dbReference>
<evidence type="ECO:0000256" key="4">
    <source>
        <dbReference type="ARBA" id="ARBA00022608"/>
    </source>
</evidence>
<dbReference type="Pfam" id="PF00965">
    <property type="entry name" value="TIMP"/>
    <property type="match status" value="1"/>
</dbReference>
<feature type="disulfide bond" evidence="11">
    <location>
        <begin position="92"/>
        <end position="161"/>
    </location>
</feature>
<name>A0A401RUM7_CHIPU</name>
<evidence type="ECO:0000313" key="15">
    <source>
        <dbReference type="Proteomes" id="UP000287033"/>
    </source>
</evidence>
<keyword evidence="12" id="KW-0472">Membrane</keyword>
<feature type="disulfide bond" evidence="11">
    <location>
        <begin position="216"/>
        <end position="263"/>
    </location>
</feature>
<dbReference type="GO" id="GO:0008191">
    <property type="term" value="F:metalloendopeptidase inhibitor activity"/>
    <property type="evidence" value="ECO:0007669"/>
    <property type="project" value="InterPro"/>
</dbReference>
<evidence type="ECO:0000256" key="7">
    <source>
        <dbReference type="ARBA" id="ARBA00022833"/>
    </source>
</evidence>
<evidence type="ECO:0000256" key="3">
    <source>
        <dbReference type="ARBA" id="ARBA00022525"/>
    </source>
</evidence>
<evidence type="ECO:0000256" key="12">
    <source>
        <dbReference type="SAM" id="Phobius"/>
    </source>
</evidence>
<keyword evidence="3" id="KW-0964">Secreted</keyword>
<dbReference type="SMART" id="SM00206">
    <property type="entry name" value="NTR"/>
    <property type="match status" value="1"/>
</dbReference>
<proteinExistence type="inferred from homology"/>
<dbReference type="PROSITE" id="PS50189">
    <property type="entry name" value="NTR"/>
    <property type="match status" value="1"/>
</dbReference>
<gene>
    <name evidence="14" type="ORF">chiPu_0000206</name>
</gene>
<feature type="non-terminal residue" evidence="14">
    <location>
        <position position="1"/>
    </location>
</feature>
<dbReference type="PROSITE" id="PS00288">
    <property type="entry name" value="TIMP"/>
    <property type="match status" value="1"/>
</dbReference>
<evidence type="ECO:0000256" key="11">
    <source>
        <dbReference type="PIRSR" id="PIRSR601820-3"/>
    </source>
</evidence>
<comment type="caution">
    <text evidence="14">The sequence shown here is derived from an EMBL/GenBank/DDBJ whole genome shotgun (WGS) entry which is preliminary data.</text>
</comment>
<dbReference type="InterPro" id="IPR001134">
    <property type="entry name" value="Netrin_domain"/>
</dbReference>
<feature type="disulfide bond" evidence="11">
    <location>
        <begin position="221"/>
        <end position="226"/>
    </location>
</feature>
<dbReference type="AlphaFoldDB" id="A0A401RUM7"/>
<feature type="binding site" evidence="10">
    <location>
        <position position="92"/>
    </location>
    <ligand>
        <name>Zn(2+)</name>
        <dbReference type="ChEBI" id="CHEBI:29105"/>
        <note>ligand shared with metalloproteinase partner</note>
    </ligand>
</feature>
<evidence type="ECO:0000256" key="5">
    <source>
        <dbReference type="ARBA" id="ARBA00022690"/>
    </source>
</evidence>
<sequence>VVKVENQAAQSENLKQGYCIVLLLNKLLPVTPAAGKRSLLRRCSTRLGLHTQALLSRKTGILYCAIVTMNTLVTGLLLSVLTLRLQELVDACTCLPVHPQTAFCNSDIVIRVLVTSKSLVSSNNMEPDTIQYAVKQEKIYEGFKKKKMVEYVYTASSSAACGVELKLSIQYLITGQLDTQGKVHIGICNWIVPWDDLTSLQKRNLKWNKYKTGCSCQIVSCHSLPCSSPAKNQCIWTDLATEKTPAGSQAKYSVCMKRDDGFCHWCGEGSASANENIYYSEP</sequence>
<feature type="transmembrane region" description="Helical" evidence="12">
    <location>
        <begin position="60"/>
        <end position="83"/>
    </location>
</feature>
<keyword evidence="4" id="KW-0483">Metalloprotease inhibitor</keyword>
<keyword evidence="7 10" id="KW-0862">Zinc</keyword>
<evidence type="ECO:0000259" key="13">
    <source>
        <dbReference type="PROSITE" id="PS50189"/>
    </source>
</evidence>
<keyword evidence="5" id="KW-0646">Protease inhibitor</keyword>
<dbReference type="Proteomes" id="UP000287033">
    <property type="component" value="Unassembled WGS sequence"/>
</dbReference>
<feature type="disulfide bond" evidence="11">
    <location>
        <begin position="94"/>
        <end position="188"/>
    </location>
</feature>
<comment type="subcellular location">
    <subcellularLocation>
        <location evidence="1">Secreted</location>
    </subcellularLocation>
</comment>
<dbReference type="Gene3D" id="2.40.50.120">
    <property type="match status" value="1"/>
</dbReference>